<organism evidence="3 4">
    <name type="scientific">Paenibacillus ehimensis</name>
    <dbReference type="NCBI Taxonomy" id="79264"/>
    <lineage>
        <taxon>Bacteria</taxon>
        <taxon>Bacillati</taxon>
        <taxon>Bacillota</taxon>
        <taxon>Bacilli</taxon>
        <taxon>Bacillales</taxon>
        <taxon>Paenibacillaceae</taxon>
        <taxon>Paenibacillus</taxon>
    </lineage>
</organism>
<keyword evidence="4" id="KW-1185">Reference proteome</keyword>
<dbReference type="GO" id="GO:0016787">
    <property type="term" value="F:hydrolase activity"/>
    <property type="evidence" value="ECO:0007669"/>
    <property type="project" value="UniProtKB-KW"/>
</dbReference>
<dbReference type="SUPFAM" id="SSF53474">
    <property type="entry name" value="alpha/beta-Hydrolases"/>
    <property type="match status" value="1"/>
</dbReference>
<dbReference type="Gene3D" id="3.40.50.1820">
    <property type="entry name" value="alpha/beta hydrolase"/>
    <property type="match status" value="1"/>
</dbReference>
<evidence type="ECO:0000313" key="3">
    <source>
        <dbReference type="EMBL" id="MDO3676781.1"/>
    </source>
</evidence>
<dbReference type="InterPro" id="IPR029058">
    <property type="entry name" value="AB_hydrolase_fold"/>
</dbReference>
<evidence type="ECO:0000313" key="4">
    <source>
        <dbReference type="Proteomes" id="UP001168883"/>
    </source>
</evidence>
<dbReference type="EMBL" id="JAUMKJ010000007">
    <property type="protein sequence ID" value="MDO3676781.1"/>
    <property type="molecule type" value="Genomic_DNA"/>
</dbReference>
<gene>
    <name evidence="3" type="ORF">Q3C12_07175</name>
</gene>
<feature type="domain" description="BD-FAE-like" evidence="2">
    <location>
        <begin position="70"/>
        <end position="276"/>
    </location>
</feature>
<dbReference type="Pfam" id="PF20434">
    <property type="entry name" value="BD-FAE"/>
    <property type="match status" value="1"/>
</dbReference>
<evidence type="ECO:0000259" key="2">
    <source>
        <dbReference type="Pfam" id="PF20434"/>
    </source>
</evidence>
<proteinExistence type="predicted"/>
<keyword evidence="1 3" id="KW-0378">Hydrolase</keyword>
<dbReference type="PANTHER" id="PTHR48081">
    <property type="entry name" value="AB HYDROLASE SUPERFAMILY PROTEIN C4A8.06C"/>
    <property type="match status" value="1"/>
</dbReference>
<evidence type="ECO:0000256" key="1">
    <source>
        <dbReference type="ARBA" id="ARBA00022801"/>
    </source>
</evidence>
<accession>A0ABT8V5S7</accession>
<sequence>MNKHAQNCKQPNHYIQGGVSPMSEIKELQWEQNVNSYVQLIPNIEFSNVEGRSLTLNLLVYRDPMDALFHREGNQETYPLIIYLQGCGWGWSEQDTFAFVPQLAEFAKQGYVVASVQYRGSGEAVFPAQIQDVKTAVRFLKANASQYNIDPRRVGVWGDSSGAHLALLLGLAEGVEEFEGDREYPRESSSVQAVVDWFGPTNLLSMSRYPSVFDHDSPHSPESKLVGGAIQENKEKSRKASPIEYVRADAPPILIMHGDQDDVVPYEQSVELFQALKQAGHGTTLYKVKGVGHIAFTQPHTLDVVKSFFHTHLKTDPV</sequence>
<dbReference type="PANTHER" id="PTHR48081:SF13">
    <property type="entry name" value="ALPHA_BETA HYDROLASE"/>
    <property type="match status" value="1"/>
</dbReference>
<comment type="caution">
    <text evidence="3">The sequence shown here is derived from an EMBL/GenBank/DDBJ whole genome shotgun (WGS) entry which is preliminary data.</text>
</comment>
<dbReference type="InterPro" id="IPR050300">
    <property type="entry name" value="GDXG_lipolytic_enzyme"/>
</dbReference>
<reference evidence="3" key="1">
    <citation type="submission" date="2023-07" db="EMBL/GenBank/DDBJ databases">
        <authorList>
            <person name="Aktuganov G."/>
            <person name="Boyko T."/>
            <person name="Delegan Y."/>
            <person name="Galimzianova N."/>
            <person name="Gilvanova E."/>
            <person name="Korobov V."/>
            <person name="Kuzmina L."/>
            <person name="Melentiev A."/>
            <person name="Milman P."/>
            <person name="Ryabova A."/>
            <person name="Stupak E."/>
            <person name="Yasakov T."/>
            <person name="Zharikova N."/>
            <person name="Zhurenko E."/>
        </authorList>
    </citation>
    <scope>NUCLEOTIDE SEQUENCE</scope>
    <source>
        <strain evidence="3">IB-739</strain>
    </source>
</reference>
<protein>
    <submittedName>
        <fullName evidence="3">Alpha/beta hydrolase</fullName>
    </submittedName>
</protein>
<dbReference type="InterPro" id="IPR049492">
    <property type="entry name" value="BD-FAE-like_dom"/>
</dbReference>
<dbReference type="Proteomes" id="UP001168883">
    <property type="component" value="Unassembled WGS sequence"/>
</dbReference>
<name>A0ABT8V5S7_9BACL</name>